<dbReference type="InterPro" id="IPR000415">
    <property type="entry name" value="Nitroreductase-like"/>
</dbReference>
<proteinExistence type="predicted"/>
<name>A0A7J3SK18_9CREN</name>
<dbReference type="NCBIfam" id="TIGR03605">
    <property type="entry name" value="antibiot_sagB"/>
    <property type="match status" value="1"/>
</dbReference>
<reference evidence="2" key="1">
    <citation type="journal article" date="2020" name="mSystems">
        <title>Genome- and Community-Level Interaction Insights into Carbon Utilization and Element Cycling Functions of Hydrothermarchaeota in Hydrothermal Sediment.</title>
        <authorList>
            <person name="Zhou Z."/>
            <person name="Liu Y."/>
            <person name="Xu W."/>
            <person name="Pan J."/>
            <person name="Luo Z.H."/>
            <person name="Li M."/>
        </authorList>
    </citation>
    <scope>NUCLEOTIDE SEQUENCE [LARGE SCALE GENOMIC DNA]</scope>
    <source>
        <strain evidence="2">SpSt-885</strain>
    </source>
</reference>
<dbReference type="PANTHER" id="PTHR43745:SF2">
    <property type="entry name" value="NITROREDUCTASE MJ1384-RELATED"/>
    <property type="match status" value="1"/>
</dbReference>
<evidence type="ECO:0000259" key="1">
    <source>
        <dbReference type="Pfam" id="PF00881"/>
    </source>
</evidence>
<dbReference type="CDD" id="cd02142">
    <property type="entry name" value="McbC_SagB-like_oxidoreductase"/>
    <property type="match status" value="1"/>
</dbReference>
<dbReference type="Gene3D" id="3.40.109.10">
    <property type="entry name" value="NADH Oxidase"/>
    <property type="match status" value="1"/>
</dbReference>
<dbReference type="EMBL" id="DTLS01000051">
    <property type="protein sequence ID" value="HGZ59936.1"/>
    <property type="molecule type" value="Genomic_DNA"/>
</dbReference>
<protein>
    <submittedName>
        <fullName evidence="2">SagB/ThcOx family dehydrogenase</fullName>
    </submittedName>
</protein>
<gene>
    <name evidence="2" type="ORF">ENW83_01850</name>
</gene>
<dbReference type="GO" id="GO:0016491">
    <property type="term" value="F:oxidoreductase activity"/>
    <property type="evidence" value="ECO:0007669"/>
    <property type="project" value="InterPro"/>
</dbReference>
<comment type="caution">
    <text evidence="2">The sequence shown here is derived from an EMBL/GenBank/DDBJ whole genome shotgun (WGS) entry which is preliminary data.</text>
</comment>
<sequence>MKIRLPPPRKMSSMGLEDALLQRRSVRSFINTPLTLDELSLVIWSAGGAVEKSGNKRTTPSAGATYPLNYYCFIGEDSVVGSSEIPAGIYKYIWEEHSLYLLKKGDYRKQLALASLGQEFISDAPVSLVIAANYARTTSRYGDRGYRYVHFEVGHSGQNLYLIATALGLGTVAVGAFRDEQVKKLLETEDSPLYIFPIGRAKNLVMRRFEDLAGRFSSEVKT</sequence>
<accession>A0A7J3SK18</accession>
<dbReference type="Pfam" id="PF00881">
    <property type="entry name" value="Nitroreductase"/>
    <property type="match status" value="1"/>
</dbReference>
<dbReference type="InterPro" id="IPR029479">
    <property type="entry name" value="Nitroreductase"/>
</dbReference>
<evidence type="ECO:0000313" key="2">
    <source>
        <dbReference type="EMBL" id="HGZ59936.1"/>
    </source>
</evidence>
<dbReference type="AlphaFoldDB" id="A0A7J3SK18"/>
<dbReference type="PANTHER" id="PTHR43745">
    <property type="entry name" value="NITROREDUCTASE MJ1384-RELATED"/>
    <property type="match status" value="1"/>
</dbReference>
<feature type="domain" description="Nitroreductase" evidence="1">
    <location>
        <begin position="21"/>
        <end position="200"/>
    </location>
</feature>
<organism evidence="2">
    <name type="scientific">Fervidicoccus fontis</name>
    <dbReference type="NCBI Taxonomy" id="683846"/>
    <lineage>
        <taxon>Archaea</taxon>
        <taxon>Thermoproteota</taxon>
        <taxon>Thermoprotei</taxon>
        <taxon>Fervidicoccales</taxon>
        <taxon>Fervidicoccaceae</taxon>
        <taxon>Fervidicoccus</taxon>
    </lineage>
</organism>
<dbReference type="SUPFAM" id="SSF55469">
    <property type="entry name" value="FMN-dependent nitroreductase-like"/>
    <property type="match status" value="1"/>
</dbReference>
<dbReference type="InterPro" id="IPR052544">
    <property type="entry name" value="Bacteriocin_Proc_Enz"/>
</dbReference>
<dbReference type="InterPro" id="IPR020051">
    <property type="entry name" value="SagB-type_dehydrogenase"/>
</dbReference>